<proteinExistence type="predicted"/>
<evidence type="ECO:0000313" key="4">
    <source>
        <dbReference type="Proteomes" id="UP000198553"/>
    </source>
</evidence>
<protein>
    <submittedName>
        <fullName evidence="3">Glycosyltransferase involved in cell wall bisynthesis</fullName>
    </submittedName>
</protein>
<keyword evidence="4" id="KW-1185">Reference proteome</keyword>
<dbReference type="CDD" id="cd03811">
    <property type="entry name" value="GT4_GT28_WabH-like"/>
    <property type="match status" value="1"/>
</dbReference>
<sequence>MINVLYVVSTLKRSGPMHILLNIVKFLDRDKFNPRILTMSEESGDSLKPDFEKMNVEIISFRLSKGKIDSKSKMSYLKILEDKKIDIIHSHGIRADTLAVISKTYIPTVSTLHNYVYYDYPMRYGKLKGMLMAYMHTKIIKKVDYPISCSESISKEYSTRKINTSCIQNGVDQQVYFPVETNSKITLRKTLGLPINKTIIISVGHMSKFKDPQTIIQGFMSSEHAEKEGHILVFLGDGPELDKCKVLARDKDNILFLGRVNNVVDYLRCADYFVSASLAEGLPNATLEALACGIPPILSDIHPHKEILGLNPNGGFIFRVGNSGSLSAVFNNLDGSKGFSNEALSIVENSLNAKNMSNQYQKLYKRISN</sequence>
<evidence type="ECO:0000313" key="3">
    <source>
        <dbReference type="EMBL" id="SEM65969.1"/>
    </source>
</evidence>
<dbReference type="RefSeq" id="WP_090743460.1">
    <property type="nucleotide sequence ID" value="NZ_FOBW01000004.1"/>
</dbReference>
<accession>A0A1H8A846</accession>
<feature type="domain" description="Glycosyltransferase subfamily 4-like N-terminal" evidence="2">
    <location>
        <begin position="21"/>
        <end position="173"/>
    </location>
</feature>
<dbReference type="AlphaFoldDB" id="A0A1H8A846"/>
<dbReference type="Pfam" id="PF13439">
    <property type="entry name" value="Glyco_transf_4"/>
    <property type="match status" value="1"/>
</dbReference>
<gene>
    <name evidence="3" type="ORF">SAMN05192533_104258</name>
</gene>
<dbReference type="InterPro" id="IPR028098">
    <property type="entry name" value="Glyco_trans_4-like_N"/>
</dbReference>
<name>A0A1H8A846_9BACI</name>
<dbReference type="STRING" id="930146.SAMN05192533_104258"/>
<feature type="domain" description="Glycosyl transferase family 1" evidence="1">
    <location>
        <begin position="186"/>
        <end position="328"/>
    </location>
</feature>
<evidence type="ECO:0000259" key="2">
    <source>
        <dbReference type="Pfam" id="PF13439"/>
    </source>
</evidence>
<dbReference type="Proteomes" id="UP000198553">
    <property type="component" value="Unassembled WGS sequence"/>
</dbReference>
<dbReference type="EMBL" id="FOBW01000004">
    <property type="protein sequence ID" value="SEM65969.1"/>
    <property type="molecule type" value="Genomic_DNA"/>
</dbReference>
<dbReference type="InterPro" id="IPR050194">
    <property type="entry name" value="Glycosyltransferase_grp1"/>
</dbReference>
<dbReference type="PANTHER" id="PTHR45947">
    <property type="entry name" value="SULFOQUINOVOSYL TRANSFERASE SQD2"/>
    <property type="match status" value="1"/>
</dbReference>
<dbReference type="GO" id="GO:0016757">
    <property type="term" value="F:glycosyltransferase activity"/>
    <property type="evidence" value="ECO:0007669"/>
    <property type="project" value="InterPro"/>
</dbReference>
<reference evidence="4" key="1">
    <citation type="submission" date="2016-10" db="EMBL/GenBank/DDBJ databases">
        <authorList>
            <person name="Varghese N."/>
            <person name="Submissions S."/>
        </authorList>
    </citation>
    <scope>NUCLEOTIDE SEQUENCE [LARGE SCALE GENOMIC DNA]</scope>
    <source>
        <strain evidence="4">B48,IBRC-M 10115,DSM 25386,CECT 8001</strain>
    </source>
</reference>
<evidence type="ECO:0000259" key="1">
    <source>
        <dbReference type="Pfam" id="PF00534"/>
    </source>
</evidence>
<dbReference type="Pfam" id="PF00534">
    <property type="entry name" value="Glycos_transf_1"/>
    <property type="match status" value="1"/>
</dbReference>
<dbReference type="OrthoDB" id="9806653at2"/>
<dbReference type="Gene3D" id="3.40.50.2000">
    <property type="entry name" value="Glycogen Phosphorylase B"/>
    <property type="match status" value="2"/>
</dbReference>
<dbReference type="SUPFAM" id="SSF53756">
    <property type="entry name" value="UDP-Glycosyltransferase/glycogen phosphorylase"/>
    <property type="match status" value="1"/>
</dbReference>
<dbReference type="InterPro" id="IPR001296">
    <property type="entry name" value="Glyco_trans_1"/>
</dbReference>
<keyword evidence="3" id="KW-0808">Transferase</keyword>
<dbReference type="PANTHER" id="PTHR45947:SF3">
    <property type="entry name" value="SULFOQUINOVOSYL TRANSFERASE SQD2"/>
    <property type="match status" value="1"/>
</dbReference>
<organism evidence="3 4">
    <name type="scientific">Mesobacillus persicus</name>
    <dbReference type="NCBI Taxonomy" id="930146"/>
    <lineage>
        <taxon>Bacteria</taxon>
        <taxon>Bacillati</taxon>
        <taxon>Bacillota</taxon>
        <taxon>Bacilli</taxon>
        <taxon>Bacillales</taxon>
        <taxon>Bacillaceae</taxon>
        <taxon>Mesobacillus</taxon>
    </lineage>
</organism>